<dbReference type="PANTHER" id="PTHR42085:SF2">
    <property type="entry name" value="F-BOX DOMAIN-CONTAINING PROTEIN"/>
    <property type="match status" value="1"/>
</dbReference>
<name>A0A0F0IEN3_ASPPU</name>
<dbReference type="PANTHER" id="PTHR42085">
    <property type="entry name" value="F-BOX DOMAIN-CONTAINING PROTEIN"/>
    <property type="match status" value="1"/>
</dbReference>
<proteinExistence type="predicted"/>
<evidence type="ECO:0000313" key="1">
    <source>
        <dbReference type="EMBL" id="KJK66170.1"/>
    </source>
</evidence>
<comment type="caution">
    <text evidence="1">The sequence shown here is derived from an EMBL/GenBank/DDBJ whole genome shotgun (WGS) entry which is preliminary data.</text>
</comment>
<evidence type="ECO:0000313" key="2">
    <source>
        <dbReference type="Proteomes" id="UP000033540"/>
    </source>
</evidence>
<protein>
    <submittedName>
        <fullName evidence="1">Uncharacterized protein</fullName>
    </submittedName>
</protein>
<dbReference type="Proteomes" id="UP000033540">
    <property type="component" value="Unassembled WGS sequence"/>
</dbReference>
<dbReference type="EMBL" id="JZEE01000316">
    <property type="protein sequence ID" value="KJK66170.1"/>
    <property type="molecule type" value="Genomic_DNA"/>
</dbReference>
<dbReference type="AlphaFoldDB" id="A0A0F0IEN3"/>
<organism evidence="1 2">
    <name type="scientific">Aspergillus parasiticus (strain ATCC 56775 / NRRL 5862 / SRRC 143 / SU-1)</name>
    <dbReference type="NCBI Taxonomy" id="1403190"/>
    <lineage>
        <taxon>Eukaryota</taxon>
        <taxon>Fungi</taxon>
        <taxon>Dikarya</taxon>
        <taxon>Ascomycota</taxon>
        <taxon>Pezizomycotina</taxon>
        <taxon>Eurotiomycetes</taxon>
        <taxon>Eurotiomycetidae</taxon>
        <taxon>Eurotiales</taxon>
        <taxon>Aspergillaceae</taxon>
        <taxon>Aspergillus</taxon>
        <taxon>Aspergillus subgen. Circumdati</taxon>
    </lineage>
</organism>
<accession>A0A0F0IEN3</accession>
<gene>
    <name evidence="1" type="ORF">P875_00021721</name>
</gene>
<dbReference type="OrthoDB" id="62952at2759"/>
<sequence length="374" mass="42980">MSDLPTDSLTILADQHASEVLRLFRAKHEAFYKNGVESTIRHLTSQTGTQTAVELLATLISLPESIKLNVREGLVEWMSDIVEERCPPTTVAPFLEILVGAKKGRNKGVDSFDIWKAVNTHFGNNNTKIIFPFLSLPFELRLIIYDHYFDLETTSNSKKLIDNIAPRGDNRLSLMITNHQIYSEARKVLYTNFAFGLKSVPHLRHFFNNLRGYSYQIIRKLQIEDISAEHVNTLAQVLSGQGLLGVRSLKLIATPRYVGPASLRTQVGRSRKRPVYPVFKKKLRIAVDKLFYRSGFSIPKPPTLILVDFRKDPAWDVGFPRFWHDNHLDCQQRGHSSLLNQIELFERRHLHVLGLRTKDQRQKTFKKHDSAKTR</sequence>
<dbReference type="InterPro" id="IPR038883">
    <property type="entry name" value="AN11006-like"/>
</dbReference>
<reference evidence="1 2" key="1">
    <citation type="submission" date="2015-02" db="EMBL/GenBank/DDBJ databases">
        <title>Draft genome sequence of Aspergillus parasiticus SU-1.</title>
        <authorList>
            <person name="Yu J."/>
            <person name="Fedorova N."/>
            <person name="Yin Y."/>
            <person name="Losada L."/>
            <person name="Zafar N."/>
            <person name="Taujale R."/>
            <person name="Ehrlich K.C."/>
            <person name="Bhatnagar D."/>
            <person name="Cleveland T.E."/>
            <person name="Bennett J.W."/>
            <person name="Nierman W.C."/>
        </authorList>
    </citation>
    <scope>NUCLEOTIDE SEQUENCE [LARGE SCALE GENOMIC DNA]</scope>
    <source>
        <strain evidence="2">ATCC 56775 / NRRL 5862 / SRRC 143 / SU-1</strain>
    </source>
</reference>